<proteinExistence type="predicted"/>
<dbReference type="AlphaFoldDB" id="A0A8B8FKF7"/>
<name>A0A8B8FKF7_9HEMI</name>
<dbReference type="RefSeq" id="XP_025410825.1">
    <property type="nucleotide sequence ID" value="XM_025555040.1"/>
</dbReference>
<accession>A0A8B8FKF7</accession>
<evidence type="ECO:0000256" key="1">
    <source>
        <dbReference type="SAM" id="SignalP"/>
    </source>
</evidence>
<dbReference type="OrthoDB" id="6623864at2759"/>
<keyword evidence="1" id="KW-0732">Signal</keyword>
<sequence>MNMMKLVMLVYQVLHIIFCFKNDALSTYSEKSNVQPSTSTADFNQCAIDVELKNYPIQFVKMSFITPEQKNYILELDPCQPLPEDIPGKMYPKDKYGRHFNYLWYYRTIPDSSKVIHDWLSYSLSTDKIFCIHCLLFSINIHGMAKDGFSTWINGLARIINHEVSTYHITSTIKVKTRIKCLPLLPSMEHKHKYQISINRQIVSKLITIVIFLAQYNLGFRDHNEK</sequence>
<reference evidence="3 4" key="1">
    <citation type="submission" date="2025-04" db="UniProtKB">
        <authorList>
            <consortium name="RefSeq"/>
        </authorList>
    </citation>
    <scope>IDENTIFICATION</scope>
    <source>
        <tissue evidence="3 4">Whole body</tissue>
    </source>
</reference>
<protein>
    <submittedName>
        <fullName evidence="3 4">Zinc finger MYM-type protein 5-like isoform X1</fullName>
    </submittedName>
</protein>
<keyword evidence="2" id="KW-1185">Reference proteome</keyword>
<evidence type="ECO:0000313" key="4">
    <source>
        <dbReference type="RefSeq" id="XP_025410825.1"/>
    </source>
</evidence>
<gene>
    <name evidence="3 4" type="primary">LOC112683860</name>
</gene>
<evidence type="ECO:0000313" key="2">
    <source>
        <dbReference type="Proteomes" id="UP000694846"/>
    </source>
</evidence>
<feature type="signal peptide" evidence="1">
    <location>
        <begin position="1"/>
        <end position="19"/>
    </location>
</feature>
<feature type="chain" id="PRO_5044666553" evidence="1">
    <location>
        <begin position="20"/>
        <end position="226"/>
    </location>
</feature>
<dbReference type="GeneID" id="112683860"/>
<dbReference type="RefSeq" id="XP_025410824.1">
    <property type="nucleotide sequence ID" value="XM_025555039.1"/>
</dbReference>
<evidence type="ECO:0000313" key="3">
    <source>
        <dbReference type="RefSeq" id="XP_025410824.1"/>
    </source>
</evidence>
<organism evidence="2 4">
    <name type="scientific">Sipha flava</name>
    <name type="common">yellow sugarcane aphid</name>
    <dbReference type="NCBI Taxonomy" id="143950"/>
    <lineage>
        <taxon>Eukaryota</taxon>
        <taxon>Metazoa</taxon>
        <taxon>Ecdysozoa</taxon>
        <taxon>Arthropoda</taxon>
        <taxon>Hexapoda</taxon>
        <taxon>Insecta</taxon>
        <taxon>Pterygota</taxon>
        <taxon>Neoptera</taxon>
        <taxon>Paraneoptera</taxon>
        <taxon>Hemiptera</taxon>
        <taxon>Sternorrhyncha</taxon>
        <taxon>Aphidomorpha</taxon>
        <taxon>Aphidoidea</taxon>
        <taxon>Aphididae</taxon>
        <taxon>Sipha</taxon>
    </lineage>
</organism>
<dbReference type="Proteomes" id="UP000694846">
    <property type="component" value="Unplaced"/>
</dbReference>